<evidence type="ECO:0000313" key="3">
    <source>
        <dbReference type="Proteomes" id="UP001165189"/>
    </source>
</evidence>
<feature type="compositionally biased region" description="Basic residues" evidence="1">
    <location>
        <begin position="59"/>
        <end position="68"/>
    </location>
</feature>
<gene>
    <name evidence="2" type="ORF">Aory05_001363400</name>
</gene>
<dbReference type="Proteomes" id="UP001165189">
    <property type="component" value="Unassembled WGS sequence"/>
</dbReference>
<dbReference type="EMBL" id="BSYB01000160">
    <property type="protein sequence ID" value="GMG55501.1"/>
    <property type="molecule type" value="Genomic_DNA"/>
</dbReference>
<keyword evidence="3" id="KW-1185">Reference proteome</keyword>
<proteinExistence type="predicted"/>
<organism evidence="2 3">
    <name type="scientific">Aspergillus oryzae var. brunneus</name>
    <dbReference type="NCBI Taxonomy" id="332754"/>
    <lineage>
        <taxon>Eukaryota</taxon>
        <taxon>Fungi</taxon>
        <taxon>Dikarya</taxon>
        <taxon>Ascomycota</taxon>
        <taxon>Pezizomycotina</taxon>
        <taxon>Eurotiomycetes</taxon>
        <taxon>Eurotiomycetidae</taxon>
        <taxon>Eurotiales</taxon>
        <taxon>Aspergillaceae</taxon>
        <taxon>Aspergillus</taxon>
        <taxon>Aspergillus subgen. Circumdati</taxon>
    </lineage>
</organism>
<name>A0ABQ6LBL8_ASPOZ</name>
<reference evidence="2" key="1">
    <citation type="submission" date="2023-04" db="EMBL/GenBank/DDBJ databases">
        <title>Aspergillus oryzae var. brunneus NBRC 4377.</title>
        <authorList>
            <person name="Ichikawa N."/>
            <person name="Sato H."/>
            <person name="Tonouchi N."/>
        </authorList>
    </citation>
    <scope>NUCLEOTIDE SEQUENCE</scope>
    <source>
        <strain evidence="2">NBRC 4377</strain>
    </source>
</reference>
<feature type="region of interest" description="Disordered" evidence="1">
    <location>
        <begin position="1"/>
        <end position="95"/>
    </location>
</feature>
<evidence type="ECO:0000256" key="1">
    <source>
        <dbReference type="SAM" id="MobiDB-lite"/>
    </source>
</evidence>
<sequence length="144" mass="16357">MPLGRPLTGRAETRTPEPPDGNEREESPPRVRPKCIIRPPNSYAREQEEQIEINNTRPQRVKNPRGRPRNQSDAPAGREAPTPEGTPTDSEEPNITKLLTELSKLKEETRRRGEARQEELQRVTAALAKVQQELNKNKINKLAN</sequence>
<accession>A0ABQ6LBL8</accession>
<evidence type="ECO:0000313" key="2">
    <source>
        <dbReference type="EMBL" id="GMG55501.1"/>
    </source>
</evidence>
<comment type="caution">
    <text evidence="2">The sequence shown here is derived from an EMBL/GenBank/DDBJ whole genome shotgun (WGS) entry which is preliminary data.</text>
</comment>
<protein>
    <submittedName>
        <fullName evidence="2">Unnamed protein product</fullName>
    </submittedName>
</protein>
<feature type="compositionally biased region" description="Basic and acidic residues" evidence="1">
    <location>
        <begin position="11"/>
        <end position="29"/>
    </location>
</feature>